<reference evidence="2" key="1">
    <citation type="submission" date="2015-01" db="EMBL/GenBank/DDBJ databases">
        <title>The Genome Sequence of Cladophialophora bantiana CBS 173.52.</title>
        <authorList>
            <consortium name="The Broad Institute Genomics Platform"/>
            <person name="Cuomo C."/>
            <person name="de Hoog S."/>
            <person name="Gorbushina A."/>
            <person name="Stielow B."/>
            <person name="Teixiera M."/>
            <person name="Abouelleil A."/>
            <person name="Chapman S.B."/>
            <person name="Priest M."/>
            <person name="Young S.K."/>
            <person name="Wortman J."/>
            <person name="Nusbaum C."/>
            <person name="Birren B."/>
        </authorList>
    </citation>
    <scope>NUCLEOTIDE SEQUENCE [LARGE SCALE GENOMIC DNA]</scope>
    <source>
        <strain evidence="2">CBS 173.52</strain>
    </source>
</reference>
<feature type="compositionally biased region" description="Acidic residues" evidence="1">
    <location>
        <begin position="160"/>
        <end position="174"/>
    </location>
</feature>
<accession>A0A0D2H2U4</accession>
<protein>
    <submittedName>
        <fullName evidence="2">Uncharacterized protein</fullName>
    </submittedName>
</protein>
<dbReference type="RefSeq" id="XP_016614292.1">
    <property type="nucleotide sequence ID" value="XM_016769308.1"/>
</dbReference>
<dbReference type="AlphaFoldDB" id="A0A0D2H2U4"/>
<dbReference type="HOGENOM" id="CLU_1120059_0_0_1"/>
<evidence type="ECO:0000313" key="2">
    <source>
        <dbReference type="EMBL" id="KIW87623.1"/>
    </source>
</evidence>
<feature type="region of interest" description="Disordered" evidence="1">
    <location>
        <begin position="155"/>
        <end position="174"/>
    </location>
</feature>
<evidence type="ECO:0000313" key="3">
    <source>
        <dbReference type="Proteomes" id="UP000053789"/>
    </source>
</evidence>
<name>A0A0D2H2U4_CLAB1</name>
<organism evidence="2 3">
    <name type="scientific">Cladophialophora bantiana (strain ATCC 10958 / CBS 173.52 / CDC B-1940 / NIH 8579)</name>
    <name type="common">Xylohypha bantiana</name>
    <dbReference type="NCBI Taxonomy" id="1442370"/>
    <lineage>
        <taxon>Eukaryota</taxon>
        <taxon>Fungi</taxon>
        <taxon>Dikarya</taxon>
        <taxon>Ascomycota</taxon>
        <taxon>Pezizomycotina</taxon>
        <taxon>Eurotiomycetes</taxon>
        <taxon>Chaetothyriomycetidae</taxon>
        <taxon>Chaetothyriales</taxon>
        <taxon>Herpotrichiellaceae</taxon>
        <taxon>Cladophialophora</taxon>
    </lineage>
</organism>
<dbReference type="VEuPathDB" id="FungiDB:Z519_11597"/>
<dbReference type="Proteomes" id="UP000053789">
    <property type="component" value="Unassembled WGS sequence"/>
</dbReference>
<gene>
    <name evidence="2" type="ORF">Z519_11597</name>
</gene>
<dbReference type="EMBL" id="KN847002">
    <property type="protein sequence ID" value="KIW87623.1"/>
    <property type="molecule type" value="Genomic_DNA"/>
</dbReference>
<proteinExistence type="predicted"/>
<evidence type="ECO:0000256" key="1">
    <source>
        <dbReference type="SAM" id="MobiDB-lite"/>
    </source>
</evidence>
<keyword evidence="3" id="KW-1185">Reference proteome</keyword>
<dbReference type="OrthoDB" id="4152819at2759"/>
<dbReference type="GeneID" id="27704525"/>
<sequence>MDYSKSRYSFQNTSSIRSSSCSVSQSRRLAYEIGTKARSKIQKEAAKTVPQLHRLVCHAAVYDNATKFILDHMHDYSPEIDHSESATIEEVEDVEADVSLYDIVDIVPEDERDPEPSHTSLELTHNASFNGYAQLKSPRLCGVVVTTTLVGARDSHWEETESDSSTESDEDYDYDNEYDYNGYDGYMESGYTYGQYERRSDLHYARSCSKPFADSTPTYNHSNDDHLLWAQQPRVWSQQQEAHLFVEAFG</sequence>